<protein>
    <submittedName>
        <fullName evidence="3">Uncharacterized enzyme of heme biosynthesis</fullName>
    </submittedName>
</protein>
<dbReference type="eggNOG" id="COG2959">
    <property type="taxonomic scope" value="Bacteria"/>
</dbReference>
<reference evidence="3 4" key="1">
    <citation type="journal article" date="2010" name="J. Bacteriol.">
        <title>Genome sequence of the oligotrophic marine Gammaproteobacterium HTCC2143, isolated from the Oregon Coast.</title>
        <authorList>
            <person name="Oh H.M."/>
            <person name="Kang I."/>
            <person name="Ferriera S."/>
            <person name="Giovannoni S.J."/>
            <person name="Cho J.C."/>
        </authorList>
    </citation>
    <scope>NUCLEOTIDE SEQUENCE [LARGE SCALE GENOMIC DNA]</scope>
    <source>
        <strain evidence="3 4">HTCC2143</strain>
    </source>
</reference>
<proteinExistence type="predicted"/>
<dbReference type="Pfam" id="PF04375">
    <property type="entry name" value="HemX"/>
    <property type="match status" value="1"/>
</dbReference>
<accession>A0Y9F2</accession>
<name>A0Y9F2_9GAMM</name>
<gene>
    <name evidence="3" type="ORF">GP2143_15911</name>
</gene>
<keyword evidence="2" id="KW-0472">Membrane</keyword>
<evidence type="ECO:0000256" key="2">
    <source>
        <dbReference type="SAM" id="Phobius"/>
    </source>
</evidence>
<dbReference type="EMBL" id="AAVT01000001">
    <property type="protein sequence ID" value="EAW32756.1"/>
    <property type="molecule type" value="Genomic_DNA"/>
</dbReference>
<feature type="compositionally biased region" description="Low complexity" evidence="1">
    <location>
        <begin position="377"/>
        <end position="388"/>
    </location>
</feature>
<sequence length="395" mass="43664">MILDKALEDKTKSSTEETAVVVVQETATTPVVKQRSTGLATGLAILAVIFAIAAAAVSWYLWQSGAQQQQQLQRSQADISAAIQRIDVQVSDNRQLQRQFDQQSAAVGQLEKNLQHQIGQLVRQQASQKKSLLSLSTTDRADWLLAEAEYLIRLASQRLLMGKEIQGALDLLKAADNIAKELDDSSLYPLRQALADDMAALRSAGNLDLEGIYLQLGALARQSEGLQLIAMPQLTATLVEATAPETWRQRLDVGIRRAWEKLSSYIQIKRRDDIYKPLLAPEYEAAVRQNVRLMFEQAQMAALSGKQKLYTISLAKAQQWLNNYYTLEMEKTVVVTDAIKVLSGLKIEVPLPDISGSLRALKSYQETLHSIAPLPKNNNSPATNTAPAISKESTQ</sequence>
<evidence type="ECO:0000256" key="1">
    <source>
        <dbReference type="SAM" id="MobiDB-lite"/>
    </source>
</evidence>
<dbReference type="PANTHER" id="PTHR38043">
    <property type="entry name" value="PROTEIN HEMX"/>
    <property type="match status" value="1"/>
</dbReference>
<feature type="region of interest" description="Disordered" evidence="1">
    <location>
        <begin position="372"/>
        <end position="395"/>
    </location>
</feature>
<dbReference type="InterPro" id="IPR007470">
    <property type="entry name" value="HemX"/>
</dbReference>
<feature type="transmembrane region" description="Helical" evidence="2">
    <location>
        <begin position="43"/>
        <end position="62"/>
    </location>
</feature>
<keyword evidence="2" id="KW-0812">Transmembrane</keyword>
<evidence type="ECO:0000313" key="4">
    <source>
        <dbReference type="Proteomes" id="UP000004931"/>
    </source>
</evidence>
<evidence type="ECO:0000313" key="3">
    <source>
        <dbReference type="EMBL" id="EAW32756.1"/>
    </source>
</evidence>
<keyword evidence="2" id="KW-1133">Transmembrane helix</keyword>
<comment type="caution">
    <text evidence="3">The sequence shown here is derived from an EMBL/GenBank/DDBJ whole genome shotgun (WGS) entry which is preliminary data.</text>
</comment>
<dbReference type="PANTHER" id="PTHR38043:SF1">
    <property type="entry name" value="PROTEIN HEMX"/>
    <property type="match status" value="1"/>
</dbReference>
<dbReference type="Proteomes" id="UP000004931">
    <property type="component" value="Unassembled WGS sequence"/>
</dbReference>
<organism evidence="3 4">
    <name type="scientific">marine gamma proteobacterium HTCC2143</name>
    <dbReference type="NCBI Taxonomy" id="247633"/>
    <lineage>
        <taxon>Bacteria</taxon>
        <taxon>Pseudomonadati</taxon>
        <taxon>Pseudomonadota</taxon>
        <taxon>Gammaproteobacteria</taxon>
        <taxon>Cellvibrionales</taxon>
        <taxon>Spongiibacteraceae</taxon>
        <taxon>BD1-7 clade</taxon>
    </lineage>
</organism>
<dbReference type="STRING" id="247633.GP2143_15911"/>
<dbReference type="AlphaFoldDB" id="A0Y9F2"/>
<keyword evidence="4" id="KW-1185">Reference proteome</keyword>